<reference evidence="1 2" key="1">
    <citation type="submission" date="2019-06" db="EMBL/GenBank/DDBJ databases">
        <title>Whole genome shotgun sequence of Streptomyces gardneri NBRC 12865.</title>
        <authorList>
            <person name="Hosoyama A."/>
            <person name="Uohara A."/>
            <person name="Ohji S."/>
            <person name="Ichikawa N."/>
        </authorList>
    </citation>
    <scope>NUCLEOTIDE SEQUENCE [LARGE SCALE GENOMIC DNA]</scope>
    <source>
        <strain evidence="1 2">NBRC 12865</strain>
    </source>
</reference>
<gene>
    <name evidence="1" type="ORF">SGA01_61120</name>
</gene>
<organism evidence="1 2">
    <name type="scientific">Streptomyces gardneri</name>
    <dbReference type="NCBI Taxonomy" id="66892"/>
    <lineage>
        <taxon>Bacteria</taxon>
        <taxon>Bacillati</taxon>
        <taxon>Actinomycetota</taxon>
        <taxon>Actinomycetes</taxon>
        <taxon>Kitasatosporales</taxon>
        <taxon>Streptomycetaceae</taxon>
        <taxon>Streptomyces</taxon>
    </lineage>
</organism>
<dbReference type="RefSeq" id="WP_141300336.1">
    <property type="nucleotide sequence ID" value="NZ_BJMN01000043.1"/>
</dbReference>
<keyword evidence="2" id="KW-1185">Reference proteome</keyword>
<evidence type="ECO:0000313" key="1">
    <source>
        <dbReference type="EMBL" id="GEB60507.1"/>
    </source>
</evidence>
<dbReference type="AlphaFoldDB" id="A0A4Y3RUJ5"/>
<sequence length="449" mass="48837">MSARRTTQIFCASTLYGAATLAAALDSGCFGRADRRILLVTNNAAVPETTPAVDEAEGFERLRGRFDSVLSWNETISPLHPAGWTPRGQDMPMLQRHLRRIWDLGDDRVELALESLQVTPALAIAQLLPDAPVTVYADGLMSYGPTRNKIDPLIGGRVRRLLHLDLVPGLEPLLLAEFGAAPEAVPAEAFTKIVEELSGPVAGATAAEGPALLLGQYLAALKLLTADEEEELHLRMVRGAVARGHRRLVFKPHPTAPDAWTQSLVDEAERLGAELTVEDRTVLAEVLYRELRPALVVGCFSTALLTASSFYGLPVARVGTGTLLERLTPFQNSNRIPLTVVDAVVPPLEEGGADEPAGPGPDVAELNDLVAAVGFAMQPKIRADLREAAARHLSGPHAERTRHHFTRRRLTVLDLPGGLPLPRHPQVRRLARQALRLRKELRKRSAARK</sequence>
<proteinExistence type="predicted"/>
<evidence type="ECO:0000313" key="2">
    <source>
        <dbReference type="Proteomes" id="UP000315226"/>
    </source>
</evidence>
<dbReference type="Proteomes" id="UP000315226">
    <property type="component" value="Unassembled WGS sequence"/>
</dbReference>
<comment type="caution">
    <text evidence="1">The sequence shown here is derived from an EMBL/GenBank/DDBJ whole genome shotgun (WGS) entry which is preliminary data.</text>
</comment>
<dbReference type="OrthoDB" id="3723482at2"/>
<protein>
    <submittedName>
        <fullName evidence="1">Uncharacterized protein</fullName>
    </submittedName>
</protein>
<dbReference type="EMBL" id="BJMN01000043">
    <property type="protein sequence ID" value="GEB60507.1"/>
    <property type="molecule type" value="Genomic_DNA"/>
</dbReference>
<dbReference type="InterPro" id="IPR010866">
    <property type="entry name" value="A-2_8-polyST"/>
</dbReference>
<dbReference type="Pfam" id="PF07388">
    <property type="entry name" value="A-2_8-polyST"/>
    <property type="match status" value="1"/>
</dbReference>
<accession>A0A4Y3RUJ5</accession>
<name>A0A4Y3RUJ5_9ACTN</name>